<sequence length="221" mass="24598">MEQVTFKDIKKSKEVNAYIYKGNSTLGVLGYTDHSAEHAVKVSSMAGKILECLGYGGHTVELAKIAGYMHDIGNCVNRLDHPHSGALMAHQILRDMKMDYEDIAVIINAIGMHDEKSGGAVDTVSAALILADKTDVRRDRVRNQNKAAFDKHDRVNYAVVSSSLDIQKEKKVIKLDLQLDENICSMMDYFEIFLQRMLMCRRAASVLGTTFKLNANGNKIC</sequence>
<evidence type="ECO:0000313" key="3">
    <source>
        <dbReference type="EMBL" id="MDB2001494.1"/>
    </source>
</evidence>
<dbReference type="InterPro" id="IPR006674">
    <property type="entry name" value="HD_domain"/>
</dbReference>
<dbReference type="RefSeq" id="WP_003504865.1">
    <property type="nucleotide sequence ID" value="NZ_BAABZD010000025.1"/>
</dbReference>
<dbReference type="Proteomes" id="UP001203136">
    <property type="component" value="Unassembled WGS sequence"/>
</dbReference>
<dbReference type="SUPFAM" id="SSF109604">
    <property type="entry name" value="HD-domain/PDEase-like"/>
    <property type="match status" value="1"/>
</dbReference>
<proteinExistence type="predicted"/>
<dbReference type="AlphaFoldDB" id="A0AAW5F8N9"/>
<reference evidence="2" key="1">
    <citation type="journal article" date="2022" name="Cell Host Microbe">
        <title>Colonization of the live biotherapeutic product VE303 and modulation of the microbiota and metabolites in healthy volunteers.</title>
        <authorList>
            <person name="Dsouza M."/>
            <person name="Menon R."/>
            <person name="Crossette E."/>
            <person name="Bhattarai S.K."/>
            <person name="Schneider J."/>
            <person name="Kim Y.G."/>
            <person name="Reddy S."/>
            <person name="Caballero S."/>
            <person name="Felix C."/>
            <person name="Cornacchione L."/>
            <person name="Hendrickson J."/>
            <person name="Watson A.R."/>
            <person name="Minot S.S."/>
            <person name="Greenfield N."/>
            <person name="Schopf L."/>
            <person name="Szabady R."/>
            <person name="Patarroyo J."/>
            <person name="Smith W."/>
            <person name="Harrison P."/>
            <person name="Kuijper E.J."/>
            <person name="Kelly C.P."/>
            <person name="Olle B."/>
            <person name="Bobilev D."/>
            <person name="Silber J.L."/>
            <person name="Bucci V."/>
            <person name="Roberts B."/>
            <person name="Faith J."/>
            <person name="Norman J.M."/>
        </authorList>
    </citation>
    <scope>NUCLEOTIDE SEQUENCE</scope>
    <source>
        <strain evidence="2">VE303-04</strain>
    </source>
</reference>
<protein>
    <submittedName>
        <fullName evidence="2">HD domain-containing protein</fullName>
    </submittedName>
</protein>
<dbReference type="SMART" id="SM00471">
    <property type="entry name" value="HDc"/>
    <property type="match status" value="1"/>
</dbReference>
<dbReference type="GeneID" id="57968818"/>
<name>A0AAW5F8N9_CLOSY</name>
<dbReference type="EMBL" id="JAQLGM010000040">
    <property type="protein sequence ID" value="MDB2001494.1"/>
    <property type="molecule type" value="Genomic_DNA"/>
</dbReference>
<dbReference type="Pfam" id="PF01966">
    <property type="entry name" value="HD"/>
    <property type="match status" value="1"/>
</dbReference>
<gene>
    <name evidence="2" type="ORF">K5I21_20410</name>
    <name evidence="3" type="ORF">PM006_14915</name>
</gene>
<dbReference type="Proteomes" id="UP001300871">
    <property type="component" value="Unassembled WGS sequence"/>
</dbReference>
<organism evidence="2 4">
    <name type="scientific">Clostridium symbiosum</name>
    <name type="common">Bacteroides symbiosus</name>
    <dbReference type="NCBI Taxonomy" id="1512"/>
    <lineage>
        <taxon>Bacteria</taxon>
        <taxon>Bacillati</taxon>
        <taxon>Bacillota</taxon>
        <taxon>Clostridia</taxon>
        <taxon>Lachnospirales</taxon>
        <taxon>Lachnospiraceae</taxon>
        <taxon>Otoolea</taxon>
    </lineage>
</organism>
<dbReference type="EMBL" id="JAINVB010000001">
    <property type="protein sequence ID" value="MCK0088185.1"/>
    <property type="molecule type" value="Genomic_DNA"/>
</dbReference>
<evidence type="ECO:0000313" key="4">
    <source>
        <dbReference type="Proteomes" id="UP001203136"/>
    </source>
</evidence>
<reference evidence="3" key="2">
    <citation type="submission" date="2023-01" db="EMBL/GenBank/DDBJ databases">
        <title>Human gut microbiome strain richness.</title>
        <authorList>
            <person name="Chen-Liaw A."/>
        </authorList>
    </citation>
    <scope>NUCLEOTIDE SEQUENCE</scope>
    <source>
        <strain evidence="3">B1_m1001713B170214d0_201011</strain>
    </source>
</reference>
<dbReference type="CDD" id="cd00077">
    <property type="entry name" value="HDc"/>
    <property type="match status" value="1"/>
</dbReference>
<dbReference type="Gene3D" id="1.10.3210.10">
    <property type="entry name" value="Hypothetical protein af1432"/>
    <property type="match status" value="1"/>
</dbReference>
<feature type="domain" description="HD/PDEase" evidence="1">
    <location>
        <begin position="31"/>
        <end position="146"/>
    </location>
</feature>
<dbReference type="InterPro" id="IPR003607">
    <property type="entry name" value="HD/PDEase_dom"/>
</dbReference>
<accession>A0AAW5F8N9</accession>
<comment type="caution">
    <text evidence="2">The sequence shown here is derived from an EMBL/GenBank/DDBJ whole genome shotgun (WGS) entry which is preliminary data.</text>
</comment>
<evidence type="ECO:0000313" key="2">
    <source>
        <dbReference type="EMBL" id="MCK0088185.1"/>
    </source>
</evidence>
<evidence type="ECO:0000259" key="1">
    <source>
        <dbReference type="SMART" id="SM00471"/>
    </source>
</evidence>